<dbReference type="EMBL" id="LT622876">
    <property type="protein sequence ID" value="SCW24031.1"/>
    <property type="molecule type" value="Genomic_DNA"/>
</dbReference>
<dbReference type="Pfam" id="PF19568">
    <property type="entry name" value="Spore_III_AA"/>
    <property type="match status" value="1"/>
</dbReference>
<proteinExistence type="predicted"/>
<feature type="domain" description="R3H" evidence="3">
    <location>
        <begin position="491"/>
        <end position="552"/>
    </location>
</feature>
<dbReference type="CDD" id="cd02645">
    <property type="entry name" value="R3H_AAA"/>
    <property type="match status" value="1"/>
</dbReference>
<dbReference type="Pfam" id="PF25516">
    <property type="entry name" value="PTPase"/>
    <property type="match status" value="1"/>
</dbReference>
<reference evidence="5" key="3">
    <citation type="submission" date="2016-10" db="EMBL/GenBank/DDBJ databases">
        <authorList>
            <person name="de Groot N.N."/>
        </authorList>
    </citation>
    <scope>NUCLEOTIDE SEQUENCE</scope>
    <source>
        <strain evidence="5">J.0165</strain>
    </source>
</reference>
<keyword evidence="4" id="KW-0934">Plastid</keyword>
<dbReference type="Pfam" id="PF01424">
    <property type="entry name" value="R3H"/>
    <property type="match status" value="1"/>
</dbReference>
<evidence type="ECO:0000256" key="2">
    <source>
        <dbReference type="ARBA" id="ARBA00022840"/>
    </source>
</evidence>
<geneLocation type="chloroplast" evidence="4"/>
<dbReference type="AlphaFoldDB" id="A0A1G4NR96"/>
<reference evidence="4" key="1">
    <citation type="submission" date="2016-08" db="EMBL/GenBank/DDBJ databases">
        <authorList>
            <person name="Seilhamer J.J."/>
        </authorList>
    </citation>
    <scope>NUCLEOTIDE SEQUENCE</scope>
    <source>
        <strain evidence="4">J.0165</strain>
    </source>
</reference>
<evidence type="ECO:0000313" key="4">
    <source>
        <dbReference type="EMBL" id="SCW21171.1"/>
    </source>
</evidence>
<accession>A0A1G4NR96</accession>
<protein>
    <recommendedName>
        <fullName evidence="3">R3H domain-containing protein</fullName>
    </recommendedName>
</protein>
<dbReference type="InterPro" id="IPR034081">
    <property type="entry name" value="R3H_AAA"/>
</dbReference>
<dbReference type="GeneID" id="30001586"/>
<evidence type="ECO:0000313" key="5">
    <source>
        <dbReference type="EMBL" id="SCW24031.1"/>
    </source>
</evidence>
<evidence type="ECO:0000256" key="1">
    <source>
        <dbReference type="ARBA" id="ARBA00022741"/>
    </source>
</evidence>
<sequence length="552" mass="62714">MLIADDLDQLLEILPHFIRYPLENHSNRKNLIEIVMDLGRRPEARFPSGPEYLSSRTVSWYDLDYSIKRVGHFSGDNRSGIERTLHRISSIRNRQGSIIGLTCRVGRAIFGTISLIRDLLETGQSILLLGKPGVGKTTAIREIARVLADEMEKRVVIIDTSNEIAGDGDIPHPAIGRARRMQVACPEQQHQVMIEAVENHMPEVIIIDEIGTELESLAARTIAERGVQLVGTAHGNHLESLVKNPTLCDLVGGIQYVTLGDDEAKRRGTQKSVLERKSAPAFQIAIEIHERENWVIHEKVDETVDQILQGYHSFIQRRLLVNNVVNIICEDTTLNPAQIKKRKKNIVSYIKDDRKESIVNSNKVDPEVSLSTSILRKKTSHGTTNDLQKYLIIYPYGLNFQDLETVISMLQLPLLLCREIGKADVVLALRSNLKLNSKLRQIARTRRITIYTIHTSTIPQITRALKKMLEINSVAFIRWSEFCEGKTSEEKAALNEAKWAIEKIVIAKKQPVELLSCLANARKIQHELVKFYNLRARSLGEEPYRRLRIYPY</sequence>
<dbReference type="RefSeq" id="YP_009312917.1">
    <property type="nucleotide sequence ID" value="NC_031654.1"/>
</dbReference>
<dbReference type="PANTHER" id="PTHR20953:SF3">
    <property type="entry name" value="P-LOOP CONTAINING NUCLEOSIDE TRIPHOSPHATE HYDROLASES SUPERFAMILY PROTEIN"/>
    <property type="match status" value="1"/>
</dbReference>
<name>A0A1G4NR96_9FLOR</name>
<gene>
    <name evidence="4" type="primary">ycf45</name>
    <name evidence="4" type="ORF">BQ776_151</name>
    <name evidence="5" type="ORF">J0165_151</name>
</gene>
<dbReference type="SUPFAM" id="SSF52540">
    <property type="entry name" value="P-loop containing nucleoside triphosphate hydrolases"/>
    <property type="match status" value="1"/>
</dbReference>
<dbReference type="InterPro" id="IPR003593">
    <property type="entry name" value="AAA+_ATPase"/>
</dbReference>
<keyword evidence="1" id="KW-0547">Nucleotide-binding</keyword>
<organism evidence="4">
    <name type="scientific">Helminthora furcellata</name>
    <dbReference type="NCBI Taxonomy" id="1884666"/>
    <lineage>
        <taxon>Eukaryota</taxon>
        <taxon>Rhodophyta</taxon>
        <taxon>Florideophyceae</taxon>
        <taxon>Nemaliophycidae</taxon>
        <taxon>Nemaliales</taxon>
        <taxon>Liagoraceae</taxon>
        <taxon>Helminthora</taxon>
    </lineage>
</organism>
<dbReference type="GO" id="GO:0005524">
    <property type="term" value="F:ATP binding"/>
    <property type="evidence" value="ECO:0007669"/>
    <property type="project" value="UniProtKB-KW"/>
</dbReference>
<dbReference type="InterPro" id="IPR058670">
    <property type="entry name" value="PTPase_dom"/>
</dbReference>
<dbReference type="PANTHER" id="PTHR20953">
    <property type="entry name" value="KINASE-RELATED"/>
    <property type="match status" value="1"/>
</dbReference>
<evidence type="ECO:0000259" key="3">
    <source>
        <dbReference type="PROSITE" id="PS51061"/>
    </source>
</evidence>
<reference evidence="4" key="2">
    <citation type="submission" date="2016-10" db="EMBL/GenBank/DDBJ databases">
        <title>Chloroplast genomes as a tool to resolve red algal phylogenies: a case study in the Nemaliales.</title>
        <authorList>
            <person name="Costa J.F."/>
            <person name="Lin S.M."/>
            <person name="Macaya E.C."/>
            <person name="Fernandez-Garcia C."/>
            <person name="Verbruggen H."/>
        </authorList>
    </citation>
    <scope>NUCLEOTIDE SEQUENCE</scope>
    <source>
        <strain evidence="4">J.0165</strain>
    </source>
</reference>
<dbReference type="Gene3D" id="3.40.50.300">
    <property type="entry name" value="P-loop containing nucleotide triphosphate hydrolases"/>
    <property type="match status" value="1"/>
</dbReference>
<dbReference type="SMART" id="SM00382">
    <property type="entry name" value="AAA"/>
    <property type="match status" value="1"/>
</dbReference>
<dbReference type="InterPro" id="IPR001374">
    <property type="entry name" value="R3H_dom"/>
</dbReference>
<dbReference type="InterPro" id="IPR036867">
    <property type="entry name" value="R3H_dom_sf"/>
</dbReference>
<dbReference type="InterPro" id="IPR027417">
    <property type="entry name" value="P-loop_NTPase"/>
</dbReference>
<dbReference type="InterPro" id="IPR045735">
    <property type="entry name" value="Spore_III_AA_AAA+_ATPase"/>
</dbReference>
<dbReference type="CDD" id="cd00009">
    <property type="entry name" value="AAA"/>
    <property type="match status" value="1"/>
</dbReference>
<dbReference type="PROSITE" id="PS51061">
    <property type="entry name" value="R3H"/>
    <property type="match status" value="1"/>
</dbReference>
<keyword evidence="4" id="KW-0150">Chloroplast</keyword>
<dbReference type="GO" id="GO:0003676">
    <property type="term" value="F:nucleic acid binding"/>
    <property type="evidence" value="ECO:0007669"/>
    <property type="project" value="UniProtKB-UniRule"/>
</dbReference>
<dbReference type="EMBL" id="LT622862">
    <property type="protein sequence ID" value="SCW21171.1"/>
    <property type="molecule type" value="Genomic_DNA"/>
</dbReference>
<dbReference type="SUPFAM" id="SSF82708">
    <property type="entry name" value="R3H domain"/>
    <property type="match status" value="1"/>
</dbReference>
<keyword evidence="2" id="KW-0067">ATP-binding</keyword>
<dbReference type="SMART" id="SM00393">
    <property type="entry name" value="R3H"/>
    <property type="match status" value="1"/>
</dbReference>